<name>A0A1I2UUB9_9HYPH</name>
<dbReference type="NCBIfam" id="TIGR04401">
    <property type="entry name" value="TAT_Cys_rich"/>
    <property type="match status" value="1"/>
</dbReference>
<dbReference type="InterPro" id="IPR006311">
    <property type="entry name" value="TAT_signal"/>
</dbReference>
<evidence type="ECO:0000313" key="3">
    <source>
        <dbReference type="Proteomes" id="UP000199229"/>
    </source>
</evidence>
<dbReference type="PROSITE" id="PS51318">
    <property type="entry name" value="TAT"/>
    <property type="match status" value="1"/>
</dbReference>
<reference evidence="3" key="1">
    <citation type="submission" date="2016-10" db="EMBL/GenBank/DDBJ databases">
        <authorList>
            <person name="Varghese N."/>
            <person name="Submissions S."/>
        </authorList>
    </citation>
    <scope>NUCLEOTIDE SEQUENCE [LARGE SCALE GENOMIC DNA]</scope>
    <source>
        <strain evidence="3">Gh-105</strain>
    </source>
</reference>
<evidence type="ECO:0000313" key="2">
    <source>
        <dbReference type="EMBL" id="SFG80745.1"/>
    </source>
</evidence>
<keyword evidence="1" id="KW-0732">Signal</keyword>
<keyword evidence="3" id="KW-1185">Reference proteome</keyword>
<dbReference type="EMBL" id="FOPM01000012">
    <property type="protein sequence ID" value="SFG80745.1"/>
    <property type="molecule type" value="Genomic_DNA"/>
</dbReference>
<evidence type="ECO:0000256" key="1">
    <source>
        <dbReference type="SAM" id="SignalP"/>
    </source>
</evidence>
<dbReference type="InterPro" id="IPR005560">
    <property type="entry name" value="Csp_YhjQ"/>
</dbReference>
<dbReference type="Gene3D" id="1.20.1270.360">
    <property type="match status" value="1"/>
</dbReference>
<proteinExistence type="predicted"/>
<gene>
    <name evidence="2" type="ORF">SAMN05192565_1122</name>
</gene>
<dbReference type="OrthoDB" id="7997481at2"/>
<feature type="signal peptide" evidence="1">
    <location>
        <begin position="1"/>
        <end position="29"/>
    </location>
</feature>
<organism evidence="2 3">
    <name type="scientific">Methylobacterium gossipiicola</name>
    <dbReference type="NCBI Taxonomy" id="582675"/>
    <lineage>
        <taxon>Bacteria</taxon>
        <taxon>Pseudomonadati</taxon>
        <taxon>Pseudomonadota</taxon>
        <taxon>Alphaproteobacteria</taxon>
        <taxon>Hyphomicrobiales</taxon>
        <taxon>Methylobacteriaceae</taxon>
        <taxon>Methylobacterium</taxon>
    </lineage>
</organism>
<feature type="chain" id="PRO_5011452972" evidence="1">
    <location>
        <begin position="30"/>
        <end position="159"/>
    </location>
</feature>
<dbReference type="Pfam" id="PF03860">
    <property type="entry name" value="Csp"/>
    <property type="match status" value="1"/>
</dbReference>
<accession>A0A1I2UUB9</accession>
<dbReference type="InterPro" id="IPR030913">
    <property type="entry name" value="Csp1_Cys_rich"/>
</dbReference>
<dbReference type="Proteomes" id="UP000199229">
    <property type="component" value="Unassembled WGS sequence"/>
</dbReference>
<sequence length="159" mass="16095">MERRDFITALGGATALVTTALAAAAPALAQQADHAHTHGHDQAGGAHDHPPQFAALAAASAHCVSTGNDCLRHCFGMLAMNDTSMVACMRSIHDLVAACAALESLAAVNSPHTRILAKAVGEICTACAAECGKFPAIAACRACQDSCLACAAECKKVAA</sequence>
<dbReference type="RefSeq" id="WP_091972242.1">
    <property type="nucleotide sequence ID" value="NZ_FOPM01000012.1"/>
</dbReference>
<protein>
    <submittedName>
        <fullName evidence="2">Twin-arginine translocation signal/Cys-rich four helix bundle protein</fullName>
    </submittedName>
</protein>
<dbReference type="AlphaFoldDB" id="A0A1I2UUB9"/>